<organism evidence="2 3">
    <name type="scientific">Oesophagostomum dentatum</name>
    <name type="common">Nodular worm</name>
    <dbReference type="NCBI Taxonomy" id="61180"/>
    <lineage>
        <taxon>Eukaryota</taxon>
        <taxon>Metazoa</taxon>
        <taxon>Ecdysozoa</taxon>
        <taxon>Nematoda</taxon>
        <taxon>Chromadorea</taxon>
        <taxon>Rhabditida</taxon>
        <taxon>Rhabditina</taxon>
        <taxon>Rhabditomorpha</taxon>
        <taxon>Strongyloidea</taxon>
        <taxon>Strongylidae</taxon>
        <taxon>Oesophagostomum</taxon>
    </lineage>
</organism>
<protein>
    <submittedName>
        <fullName evidence="2">Uncharacterized protein</fullName>
    </submittedName>
</protein>
<sequence>MKLFKSEPKEKPKKTKGNDTDDEDDDNNVEGDQTDDAVVEYEPVWLRLTNSSSTDEKQSRTPKVSAVSGCNNKERPILAAGLKFAKDIYGLGKISPSPETRAFYENYVNAGGYKFNAEDWLQHKPTLLTDLNIPSPTQDANARPPIFTTDDVFVTCMPEVSKSSLKFYQQSFVTAEDYFAKVDNPVFNAYPSVF</sequence>
<dbReference type="Proteomes" id="UP000053660">
    <property type="component" value="Unassembled WGS sequence"/>
</dbReference>
<feature type="compositionally biased region" description="Acidic residues" evidence="1">
    <location>
        <begin position="20"/>
        <end position="39"/>
    </location>
</feature>
<accession>A0A0B1ST70</accession>
<feature type="region of interest" description="Disordered" evidence="1">
    <location>
        <begin position="1"/>
        <end position="68"/>
    </location>
</feature>
<dbReference type="AlphaFoldDB" id="A0A0B1ST70"/>
<gene>
    <name evidence="2" type="ORF">OESDEN_13538</name>
</gene>
<evidence type="ECO:0000313" key="3">
    <source>
        <dbReference type="Proteomes" id="UP000053660"/>
    </source>
</evidence>
<feature type="compositionally biased region" description="Basic and acidic residues" evidence="1">
    <location>
        <begin position="1"/>
        <end position="10"/>
    </location>
</feature>
<proteinExistence type="predicted"/>
<evidence type="ECO:0000313" key="2">
    <source>
        <dbReference type="EMBL" id="KHJ86702.1"/>
    </source>
</evidence>
<reference evidence="2 3" key="1">
    <citation type="submission" date="2014-03" db="EMBL/GenBank/DDBJ databases">
        <title>Draft genome of the hookworm Oesophagostomum dentatum.</title>
        <authorList>
            <person name="Mitreva M."/>
        </authorList>
    </citation>
    <scope>NUCLEOTIDE SEQUENCE [LARGE SCALE GENOMIC DNA]</scope>
    <source>
        <strain evidence="2 3">OD-Hann</strain>
    </source>
</reference>
<dbReference type="EMBL" id="KN559621">
    <property type="protein sequence ID" value="KHJ86702.1"/>
    <property type="molecule type" value="Genomic_DNA"/>
</dbReference>
<keyword evidence="3" id="KW-1185">Reference proteome</keyword>
<name>A0A0B1ST70_OESDE</name>
<evidence type="ECO:0000256" key="1">
    <source>
        <dbReference type="SAM" id="MobiDB-lite"/>
    </source>
</evidence>
<dbReference type="OrthoDB" id="405996at2759"/>